<keyword evidence="3" id="KW-0732">Signal</keyword>
<evidence type="ECO:0000313" key="5">
    <source>
        <dbReference type="Proteomes" id="UP001174208"/>
    </source>
</evidence>
<reference evidence="4" key="1">
    <citation type="submission" date="2023-06" db="EMBL/GenBank/DDBJ databases">
        <title>MT1 and MT2 Draft Genomes of Novel Species.</title>
        <authorList>
            <person name="Venkateswaran K."/>
        </authorList>
    </citation>
    <scope>NUCLEOTIDE SEQUENCE</scope>
    <source>
        <strain evidence="4">F6_8S_P_1B</strain>
    </source>
</reference>
<sequence>MSGGMRPFLAVWALLAMLSVCWAFATPISASPDEPAHLVRAASVARGEWVGTPSPDGHLVSVPGYVARTQQTTCFAFHPELSADCPAAAGAPQDDDTTTAATTAGLYNPVFYLAVGWPTLLLHDDSGIYAMRVVGALLTSLFAALAFAVLWRLPQRRAVVLGFAVGVTPALLFLGGSVNPNGLEATTTLAVFAAMIAAVLDPDPARLPRRAALVAVAGAVAVNTRGLSPLWVLLAIALPLILAGRDRFAELFRRRSTWIAAAVVVVATIAAAGWTFGSNSLLNSVENPESTPQSYPGTGTNPLSGFWVTLVRTIEYAHGVVGLFGWLDTPAPPEVFFVWAALVGALLLAAFTLLRGRRLAFAAAVLGLFVVLPPVLQAAYITGGGIIWQGRYAMPLFLCLVIGLAVVLGEVVRPDAAASWWRRLTAIVVVAIAASQFYSFENTLRRYAVGEDGSLKVFLLGAPPWSPPGGTLLWLALAAATTAAGAWLAIRALRRSEATVAAPAPETAVGDVPPKAQTQQP</sequence>
<feature type="transmembrane region" description="Helical" evidence="2">
    <location>
        <begin position="472"/>
        <end position="490"/>
    </location>
</feature>
<dbReference type="Proteomes" id="UP001174208">
    <property type="component" value="Unassembled WGS sequence"/>
</dbReference>
<protein>
    <submittedName>
        <fullName evidence="4">DUF2142 domain-containing protein</fullName>
    </submittedName>
</protein>
<feature type="transmembrane region" description="Helical" evidence="2">
    <location>
        <begin position="158"/>
        <end position="176"/>
    </location>
</feature>
<dbReference type="InterPro" id="IPR018674">
    <property type="entry name" value="DUF2142_membrane"/>
</dbReference>
<evidence type="ECO:0000256" key="1">
    <source>
        <dbReference type="SAM" id="MobiDB-lite"/>
    </source>
</evidence>
<organism evidence="4 5">
    <name type="scientific">Leifsonia williamsii</name>
    <dbReference type="NCBI Taxonomy" id="3035919"/>
    <lineage>
        <taxon>Bacteria</taxon>
        <taxon>Bacillati</taxon>
        <taxon>Actinomycetota</taxon>
        <taxon>Actinomycetes</taxon>
        <taxon>Micrococcales</taxon>
        <taxon>Microbacteriaceae</taxon>
        <taxon>Leifsonia</taxon>
    </lineage>
</organism>
<dbReference type="RefSeq" id="WP_301211061.1">
    <property type="nucleotide sequence ID" value="NZ_JAROCF010000001.1"/>
</dbReference>
<name>A0ABT8KDM7_9MICO</name>
<feature type="transmembrane region" description="Helical" evidence="2">
    <location>
        <begin position="392"/>
        <end position="412"/>
    </location>
</feature>
<keyword evidence="2" id="KW-1133">Transmembrane helix</keyword>
<proteinExistence type="predicted"/>
<feature type="transmembrane region" description="Helical" evidence="2">
    <location>
        <begin position="361"/>
        <end position="380"/>
    </location>
</feature>
<feature type="transmembrane region" description="Helical" evidence="2">
    <location>
        <begin position="228"/>
        <end position="244"/>
    </location>
</feature>
<evidence type="ECO:0000256" key="3">
    <source>
        <dbReference type="SAM" id="SignalP"/>
    </source>
</evidence>
<gene>
    <name evidence="4" type="ORF">P5G50_08195</name>
</gene>
<evidence type="ECO:0000313" key="4">
    <source>
        <dbReference type="EMBL" id="MDN4614429.1"/>
    </source>
</evidence>
<feature type="signal peptide" evidence="3">
    <location>
        <begin position="1"/>
        <end position="25"/>
    </location>
</feature>
<feature type="transmembrane region" description="Helical" evidence="2">
    <location>
        <begin position="336"/>
        <end position="354"/>
    </location>
</feature>
<feature type="transmembrane region" description="Helical" evidence="2">
    <location>
        <begin position="424"/>
        <end position="440"/>
    </location>
</feature>
<feature type="region of interest" description="Disordered" evidence="1">
    <location>
        <begin position="502"/>
        <end position="521"/>
    </location>
</feature>
<keyword evidence="2" id="KW-0472">Membrane</keyword>
<comment type="caution">
    <text evidence="4">The sequence shown here is derived from an EMBL/GenBank/DDBJ whole genome shotgun (WGS) entry which is preliminary data.</text>
</comment>
<keyword evidence="5" id="KW-1185">Reference proteome</keyword>
<dbReference type="EMBL" id="JAROCF010000001">
    <property type="protein sequence ID" value="MDN4614429.1"/>
    <property type="molecule type" value="Genomic_DNA"/>
</dbReference>
<feature type="transmembrane region" description="Helical" evidence="2">
    <location>
        <begin position="129"/>
        <end position="151"/>
    </location>
</feature>
<evidence type="ECO:0000256" key="2">
    <source>
        <dbReference type="SAM" id="Phobius"/>
    </source>
</evidence>
<accession>A0ABT8KDM7</accession>
<keyword evidence="2" id="KW-0812">Transmembrane</keyword>
<feature type="transmembrane region" description="Helical" evidence="2">
    <location>
        <begin position="256"/>
        <end position="276"/>
    </location>
</feature>
<feature type="chain" id="PRO_5047413691" evidence="3">
    <location>
        <begin position="26"/>
        <end position="521"/>
    </location>
</feature>
<dbReference type="Pfam" id="PF09913">
    <property type="entry name" value="DUF2142"/>
    <property type="match status" value="1"/>
</dbReference>